<dbReference type="Proteomes" id="UP000753802">
    <property type="component" value="Unassembled WGS sequence"/>
</dbReference>
<evidence type="ECO:0000313" key="2">
    <source>
        <dbReference type="Proteomes" id="UP000753802"/>
    </source>
</evidence>
<name>A0ABW9ZU75_9BACT</name>
<organism evidence="1 2">
    <name type="scientific">Sediminibacterium roseum</name>
    <dbReference type="NCBI Taxonomy" id="1978412"/>
    <lineage>
        <taxon>Bacteria</taxon>
        <taxon>Pseudomonadati</taxon>
        <taxon>Bacteroidota</taxon>
        <taxon>Chitinophagia</taxon>
        <taxon>Chitinophagales</taxon>
        <taxon>Chitinophagaceae</taxon>
        <taxon>Sediminibacterium</taxon>
    </lineage>
</organism>
<comment type="caution">
    <text evidence="1">The sequence shown here is derived from an EMBL/GenBank/DDBJ whole genome shotgun (WGS) entry which is preliminary data.</text>
</comment>
<keyword evidence="2" id="KW-1185">Reference proteome</keyword>
<protein>
    <submittedName>
        <fullName evidence="1">Uncharacterized protein</fullName>
    </submittedName>
</protein>
<sequence length="123" mass="13164">MKTAIILVLAACMACSPKLQQTSATCFKGKLVKRGICGQRVVQLLSGPVDAVVMARQWTDSLSGKQYENVFTVGNLCDFPATIQEGQEFSFSITTTPGSNCATCFAYTPTPVEKNNIVTGCSE</sequence>
<dbReference type="EMBL" id="JAACJS010000012">
    <property type="protein sequence ID" value="NCI50025.1"/>
    <property type="molecule type" value="Genomic_DNA"/>
</dbReference>
<dbReference type="RefSeq" id="WP_161818340.1">
    <property type="nucleotide sequence ID" value="NZ_JAACJS010000012.1"/>
</dbReference>
<gene>
    <name evidence="1" type="ORF">GWC95_08835</name>
</gene>
<proteinExistence type="predicted"/>
<evidence type="ECO:0000313" key="1">
    <source>
        <dbReference type="EMBL" id="NCI50025.1"/>
    </source>
</evidence>
<reference evidence="1 2" key="1">
    <citation type="submission" date="2020-01" db="EMBL/GenBank/DDBJ databases">
        <title>Genome analysis.</title>
        <authorList>
            <person name="Wu S."/>
            <person name="Wang G."/>
        </authorList>
    </citation>
    <scope>NUCLEOTIDE SEQUENCE [LARGE SCALE GENOMIC DNA]</scope>
    <source>
        <strain evidence="1 2">SYL130</strain>
    </source>
</reference>
<accession>A0ABW9ZU75</accession>